<gene>
    <name evidence="2" type="ORF">DAPPUDRAFT_265095</name>
</gene>
<dbReference type="KEGG" id="dpx:DAPPUDRAFT_265095"/>
<dbReference type="Proteomes" id="UP000000305">
    <property type="component" value="Unassembled WGS sequence"/>
</dbReference>
<dbReference type="PhylomeDB" id="E9HSV4"/>
<feature type="region of interest" description="Disordered" evidence="1">
    <location>
        <begin position="386"/>
        <end position="405"/>
    </location>
</feature>
<evidence type="ECO:0000313" key="2">
    <source>
        <dbReference type="EMBL" id="EFX65183.1"/>
    </source>
</evidence>
<dbReference type="PANTHER" id="PTHR46903:SF1">
    <property type="entry name" value="CCHC-TYPE DOMAIN-CONTAINING PROTEIN"/>
    <property type="match status" value="1"/>
</dbReference>
<dbReference type="AlphaFoldDB" id="E9HSV4"/>
<feature type="region of interest" description="Disordered" evidence="1">
    <location>
        <begin position="121"/>
        <end position="142"/>
    </location>
</feature>
<proteinExistence type="predicted"/>
<reference evidence="2 3" key="1">
    <citation type="journal article" date="2011" name="Science">
        <title>The ecoresponsive genome of Daphnia pulex.</title>
        <authorList>
            <person name="Colbourne J.K."/>
            <person name="Pfrender M.E."/>
            <person name="Gilbert D."/>
            <person name="Thomas W.K."/>
            <person name="Tucker A."/>
            <person name="Oakley T.H."/>
            <person name="Tokishita S."/>
            <person name="Aerts A."/>
            <person name="Arnold G.J."/>
            <person name="Basu M.K."/>
            <person name="Bauer D.J."/>
            <person name="Caceres C.E."/>
            <person name="Carmel L."/>
            <person name="Casola C."/>
            <person name="Choi J.H."/>
            <person name="Detter J.C."/>
            <person name="Dong Q."/>
            <person name="Dusheyko S."/>
            <person name="Eads B.D."/>
            <person name="Frohlich T."/>
            <person name="Geiler-Samerotte K.A."/>
            <person name="Gerlach D."/>
            <person name="Hatcher P."/>
            <person name="Jogdeo S."/>
            <person name="Krijgsveld J."/>
            <person name="Kriventseva E.V."/>
            <person name="Kultz D."/>
            <person name="Laforsch C."/>
            <person name="Lindquist E."/>
            <person name="Lopez J."/>
            <person name="Manak J.R."/>
            <person name="Muller J."/>
            <person name="Pangilinan J."/>
            <person name="Patwardhan R.P."/>
            <person name="Pitluck S."/>
            <person name="Pritham E.J."/>
            <person name="Rechtsteiner A."/>
            <person name="Rho M."/>
            <person name="Rogozin I.B."/>
            <person name="Sakarya O."/>
            <person name="Salamov A."/>
            <person name="Schaack S."/>
            <person name="Shapiro H."/>
            <person name="Shiga Y."/>
            <person name="Skalitzky C."/>
            <person name="Smith Z."/>
            <person name="Souvorov A."/>
            <person name="Sung W."/>
            <person name="Tang Z."/>
            <person name="Tsuchiya D."/>
            <person name="Tu H."/>
            <person name="Vos H."/>
            <person name="Wang M."/>
            <person name="Wolf Y.I."/>
            <person name="Yamagata H."/>
            <person name="Yamada T."/>
            <person name="Ye Y."/>
            <person name="Shaw J.R."/>
            <person name="Andrews J."/>
            <person name="Crease T.J."/>
            <person name="Tang H."/>
            <person name="Lucas S.M."/>
            <person name="Robertson H.M."/>
            <person name="Bork P."/>
            <person name="Koonin E.V."/>
            <person name="Zdobnov E.M."/>
            <person name="Grigoriev I.V."/>
            <person name="Lynch M."/>
            <person name="Boore J.L."/>
        </authorList>
    </citation>
    <scope>NUCLEOTIDE SEQUENCE [LARGE SCALE GENOMIC DNA]</scope>
</reference>
<evidence type="ECO:0000256" key="1">
    <source>
        <dbReference type="SAM" id="MobiDB-lite"/>
    </source>
</evidence>
<dbReference type="HOGENOM" id="CLU_035079_0_0_1"/>
<dbReference type="EMBL" id="GL732758">
    <property type="protein sequence ID" value="EFX65183.1"/>
    <property type="molecule type" value="Genomic_DNA"/>
</dbReference>
<dbReference type="OrthoDB" id="6380082at2759"/>
<accession>E9HSV4</accession>
<dbReference type="InParanoid" id="E9HSV4"/>
<dbReference type="PANTHER" id="PTHR46903">
    <property type="entry name" value="C2H2-TYPE DOMAIN-CONTAINING PROTEIN"/>
    <property type="match status" value="1"/>
</dbReference>
<protein>
    <submittedName>
        <fullName evidence="2">Uncharacterized protein</fullName>
    </submittedName>
</protein>
<organism evidence="2 3">
    <name type="scientific">Daphnia pulex</name>
    <name type="common">Water flea</name>
    <dbReference type="NCBI Taxonomy" id="6669"/>
    <lineage>
        <taxon>Eukaryota</taxon>
        <taxon>Metazoa</taxon>
        <taxon>Ecdysozoa</taxon>
        <taxon>Arthropoda</taxon>
        <taxon>Crustacea</taxon>
        <taxon>Branchiopoda</taxon>
        <taxon>Diplostraca</taxon>
        <taxon>Cladocera</taxon>
        <taxon>Anomopoda</taxon>
        <taxon>Daphniidae</taxon>
        <taxon>Daphnia</taxon>
    </lineage>
</organism>
<name>E9HSV4_DAPPU</name>
<keyword evidence="3" id="KW-1185">Reference proteome</keyword>
<sequence>MINTLIADNGSRRACRGLVDKLDSMFADTERLNLLAVMPNDAEEFGRQAAIQIALFTQIETAKEDVDGFIDSRADEASSIASFQPLSIRSEVLRNWTQTQQLRQQTSQALIDAKQKAKEAQRTAEKLQKESDDAKQKADEANKEVANLTGAIGKRKSAMVEIMKAAINDWRRKSLIEPRSQETEEEGEPDCWIDRYCSGLEDPTWFYSHKAPSLKSELPLAILKSRLSGEQLDIVQGLGGGEPAYKSALSRLKQAAGRRDVMRVAHLSELDRMDLGRDPTAFRRFAEKARTHFFDLTRMGETSSSDIIERLCRKLHPSDRLEWNFGRGTGLERRSLNEFGEWLCERASAYQNAYNIVAEKASGNGLLQLSPSGTAEVITRSSPACPECSGSSHQRREKVRPDFSYSPRSPLAPYCISN</sequence>
<evidence type="ECO:0000313" key="3">
    <source>
        <dbReference type="Proteomes" id="UP000000305"/>
    </source>
</evidence>